<proteinExistence type="predicted"/>
<dbReference type="GeneID" id="41955052"/>
<name>A0A6P8BH45_PYRGI</name>
<sequence>MSPFLQGSEPLSLTLRTRGTKSTSESSLNLTSPPDNTNVEVATTAGHVGVRRLIQHAVDSNIYTPALLAVAAVTTVIVLLRIAKNRNRSLLWSYTPIKSQAVVTRKTSQTASVSGRELYPEVERPSKNYTQNDLAECVTVISASSGSSCASNGARNPLPAADLTSLLFSQAQGAGDYTLNQVPISSPTPFTLSAWPKLQLCRQDRPWIPQSESPQQQHPDLQLLASRFMPPGRPVASDGSNGMPLWEELQRPQRQSRGVSITLNPDSDAACLPPPVHPSDDISRQQLSPSASAVDNASVSASIALPSQSSSSLSASSVRTDGASGRRTMDGGDTSWREASPSSSYPGDDAAHGESTALDSSTSSMIPPLIRPQHSTSGNSVLAAQTRAPADSNNPTPRQIPSRPLVAPPLLSLNTSDAPTVFSFEHRRKAYAASIPPELDSGGSGIDRLAFIYQDDKPFHVATESESPFGSELSSAASGSLSRASSATSPGTISVAFKGSSSLMPGNPGSLQLKTDASTRDPTHARPTPIPLKRGGNNMWFTHESIAANDIRQGGPSSFPPTSPLLPPPPPGSDNYEFDLTSPAYLHSHMDDAEDHDDDEVANEHDDMSQQDDVPIWMRHTRSFGGGVCLACLANGGGFYGENVPLEDRRPR</sequence>
<organism evidence="2 3">
    <name type="scientific">Pyricularia grisea</name>
    <name type="common">Crabgrass-specific blast fungus</name>
    <name type="synonym">Magnaporthe grisea</name>
    <dbReference type="NCBI Taxonomy" id="148305"/>
    <lineage>
        <taxon>Eukaryota</taxon>
        <taxon>Fungi</taxon>
        <taxon>Dikarya</taxon>
        <taxon>Ascomycota</taxon>
        <taxon>Pezizomycotina</taxon>
        <taxon>Sordariomycetes</taxon>
        <taxon>Sordariomycetidae</taxon>
        <taxon>Magnaporthales</taxon>
        <taxon>Pyriculariaceae</taxon>
        <taxon>Pyricularia</taxon>
    </lineage>
</organism>
<feature type="region of interest" description="Disordered" evidence="1">
    <location>
        <begin position="550"/>
        <end position="575"/>
    </location>
</feature>
<dbReference type="KEGG" id="pgri:PgNI_00054"/>
<reference evidence="3" key="3">
    <citation type="submission" date="2025-08" db="UniProtKB">
        <authorList>
            <consortium name="RefSeq"/>
        </authorList>
    </citation>
    <scope>IDENTIFICATION</scope>
    <source>
        <strain evidence="3">NI907</strain>
    </source>
</reference>
<dbReference type="Proteomes" id="UP000515153">
    <property type="component" value="Unplaced"/>
</dbReference>
<evidence type="ECO:0000313" key="3">
    <source>
        <dbReference type="RefSeq" id="XP_030986394.1"/>
    </source>
</evidence>
<evidence type="ECO:0000256" key="1">
    <source>
        <dbReference type="SAM" id="MobiDB-lite"/>
    </source>
</evidence>
<keyword evidence="2" id="KW-1185">Reference proteome</keyword>
<dbReference type="RefSeq" id="XP_030986394.1">
    <property type="nucleotide sequence ID" value="XM_031120138.1"/>
</dbReference>
<feature type="compositionally biased region" description="Low complexity" evidence="1">
    <location>
        <begin position="305"/>
        <end position="317"/>
    </location>
</feature>
<feature type="compositionally biased region" description="Polar residues" evidence="1">
    <location>
        <begin position="499"/>
        <end position="516"/>
    </location>
</feature>
<accession>A0A6P8BH45</accession>
<feature type="compositionally biased region" description="Polar residues" evidence="1">
    <location>
        <begin position="252"/>
        <end position="265"/>
    </location>
</feature>
<gene>
    <name evidence="3" type="ORF">PgNI_00054</name>
</gene>
<feature type="region of interest" description="Disordered" evidence="1">
    <location>
        <begin position="305"/>
        <end position="376"/>
    </location>
</feature>
<reference evidence="3" key="2">
    <citation type="submission" date="2019-10" db="EMBL/GenBank/DDBJ databases">
        <authorList>
            <consortium name="NCBI Genome Project"/>
        </authorList>
    </citation>
    <scope>NUCLEOTIDE SEQUENCE</scope>
    <source>
        <strain evidence="3">NI907</strain>
    </source>
</reference>
<feature type="region of interest" description="Disordered" evidence="1">
    <location>
        <begin position="250"/>
        <end position="293"/>
    </location>
</feature>
<feature type="compositionally biased region" description="Acidic residues" evidence="1">
    <location>
        <begin position="592"/>
        <end position="601"/>
    </location>
</feature>
<evidence type="ECO:0000313" key="2">
    <source>
        <dbReference type="Proteomes" id="UP000515153"/>
    </source>
</evidence>
<dbReference type="AlphaFoldDB" id="A0A6P8BH45"/>
<protein>
    <submittedName>
        <fullName evidence="3">Uncharacterized protein</fullName>
    </submittedName>
</protein>
<feature type="compositionally biased region" description="Pro residues" evidence="1">
    <location>
        <begin position="558"/>
        <end position="572"/>
    </location>
</feature>
<reference evidence="3" key="1">
    <citation type="journal article" date="2019" name="Mol. Biol. Evol.">
        <title>Blast fungal genomes show frequent chromosomal changes, gene gains and losses, and effector gene turnover.</title>
        <authorList>
            <person name="Gomez Luciano L.B."/>
            <person name="Jason Tsai I."/>
            <person name="Chuma I."/>
            <person name="Tosa Y."/>
            <person name="Chen Y.H."/>
            <person name="Li J.Y."/>
            <person name="Li M.Y."/>
            <person name="Jade Lu M.Y."/>
            <person name="Nakayashiki H."/>
            <person name="Li W.H."/>
        </authorList>
    </citation>
    <scope>NUCLEOTIDE SEQUENCE</scope>
    <source>
        <strain evidence="3">NI907</strain>
    </source>
</reference>
<feature type="region of interest" description="Disordered" evidence="1">
    <location>
        <begin position="589"/>
        <end position="609"/>
    </location>
</feature>
<feature type="region of interest" description="Disordered" evidence="1">
    <location>
        <begin position="15"/>
        <end position="39"/>
    </location>
</feature>
<feature type="region of interest" description="Disordered" evidence="1">
    <location>
        <begin position="498"/>
        <end position="537"/>
    </location>
</feature>